<comment type="caution">
    <text evidence="3">The sequence shown here is derived from an EMBL/GenBank/DDBJ whole genome shotgun (WGS) entry which is preliminary data.</text>
</comment>
<feature type="chain" id="PRO_5045765748" evidence="2">
    <location>
        <begin position="24"/>
        <end position="96"/>
    </location>
</feature>
<organism evidence="3 4">
    <name type="scientific">Paraclostridium ghonii</name>
    <dbReference type="NCBI Taxonomy" id="29358"/>
    <lineage>
        <taxon>Bacteria</taxon>
        <taxon>Bacillati</taxon>
        <taxon>Bacillota</taxon>
        <taxon>Clostridia</taxon>
        <taxon>Peptostreptococcales</taxon>
        <taxon>Peptostreptococcaceae</taxon>
        <taxon>Paraclostridium</taxon>
    </lineage>
</organism>
<gene>
    <name evidence="3" type="ORF">QOZ92_000958</name>
</gene>
<keyword evidence="1" id="KW-1133">Transmembrane helix</keyword>
<accession>A0ABU0MYC0</accession>
<proteinExistence type="predicted"/>
<dbReference type="Proteomes" id="UP001232584">
    <property type="component" value="Unassembled WGS sequence"/>
</dbReference>
<evidence type="ECO:0000256" key="1">
    <source>
        <dbReference type="SAM" id="Phobius"/>
    </source>
</evidence>
<dbReference type="RefSeq" id="WP_307503877.1">
    <property type="nucleotide sequence ID" value="NZ_BAAACE010000001.1"/>
</dbReference>
<dbReference type="EMBL" id="JAUSWG010000003">
    <property type="protein sequence ID" value="MDQ0555845.1"/>
    <property type="molecule type" value="Genomic_DNA"/>
</dbReference>
<feature type="transmembrane region" description="Helical" evidence="1">
    <location>
        <begin position="72"/>
        <end position="91"/>
    </location>
</feature>
<feature type="transmembrane region" description="Helical" evidence="1">
    <location>
        <begin position="33"/>
        <end position="51"/>
    </location>
</feature>
<keyword evidence="4" id="KW-1185">Reference proteome</keyword>
<evidence type="ECO:0000313" key="4">
    <source>
        <dbReference type="Proteomes" id="UP001232584"/>
    </source>
</evidence>
<evidence type="ECO:0000313" key="3">
    <source>
        <dbReference type="EMBL" id="MDQ0555845.1"/>
    </source>
</evidence>
<keyword evidence="1" id="KW-0812">Transmembrane</keyword>
<feature type="signal peptide" evidence="2">
    <location>
        <begin position="1"/>
        <end position="23"/>
    </location>
</feature>
<keyword evidence="2" id="KW-0732">Signal</keyword>
<evidence type="ECO:0000256" key="2">
    <source>
        <dbReference type="SAM" id="SignalP"/>
    </source>
</evidence>
<keyword evidence="1" id="KW-0472">Membrane</keyword>
<name>A0ABU0MYC0_9FIRM</name>
<reference evidence="3 4" key="1">
    <citation type="submission" date="2023-07" db="EMBL/GenBank/DDBJ databases">
        <title>Genomic Encyclopedia of Type Strains, Phase IV (KMG-IV): sequencing the most valuable type-strain genomes for metagenomic binning, comparative biology and taxonomic classification.</title>
        <authorList>
            <person name="Goeker M."/>
        </authorList>
    </citation>
    <scope>NUCLEOTIDE SEQUENCE [LARGE SCALE GENOMIC DNA]</scope>
    <source>
        <strain evidence="3 4">DSM 15049</strain>
    </source>
</reference>
<sequence length="96" mass="10903">MSIRIKRCFFSIALIFATSVSLATQSQKGFNLSIYIICVPLSLLFLYKLILPELTSFDKISDEYKSLSIMEKVGSLVNLLLIIIWIIAQVYCLSTF</sequence>
<protein>
    <submittedName>
        <fullName evidence="3">Membrane protein YesL</fullName>
    </submittedName>
</protein>